<proteinExistence type="predicted"/>
<protein>
    <submittedName>
        <fullName evidence="1">Uncharacterized protein</fullName>
    </submittedName>
</protein>
<dbReference type="EMBL" id="JAGIZQ010000003">
    <property type="protein sequence ID" value="KAH6637065.1"/>
    <property type="molecule type" value="Genomic_DNA"/>
</dbReference>
<comment type="caution">
    <text evidence="1">The sequence shown here is derived from an EMBL/GenBank/DDBJ whole genome shotgun (WGS) entry which is preliminary data.</text>
</comment>
<keyword evidence="2" id="KW-1185">Reference proteome</keyword>
<gene>
    <name evidence="1" type="ORF">F5144DRAFT_205299</name>
</gene>
<reference evidence="1 2" key="1">
    <citation type="journal article" date="2021" name="Nat. Commun.">
        <title>Genetic determinants of endophytism in the Arabidopsis root mycobiome.</title>
        <authorList>
            <person name="Mesny F."/>
            <person name="Miyauchi S."/>
            <person name="Thiergart T."/>
            <person name="Pickel B."/>
            <person name="Atanasova L."/>
            <person name="Karlsson M."/>
            <person name="Huettel B."/>
            <person name="Barry K.W."/>
            <person name="Haridas S."/>
            <person name="Chen C."/>
            <person name="Bauer D."/>
            <person name="Andreopoulos W."/>
            <person name="Pangilinan J."/>
            <person name="LaButti K."/>
            <person name="Riley R."/>
            <person name="Lipzen A."/>
            <person name="Clum A."/>
            <person name="Drula E."/>
            <person name="Henrissat B."/>
            <person name="Kohler A."/>
            <person name="Grigoriev I.V."/>
            <person name="Martin F.M."/>
            <person name="Hacquard S."/>
        </authorList>
    </citation>
    <scope>NUCLEOTIDE SEQUENCE [LARGE SCALE GENOMIC DNA]</scope>
    <source>
        <strain evidence="1 2">MPI-SDFR-AT-0079</strain>
    </source>
</reference>
<accession>A0ACB7PDD1</accession>
<dbReference type="Proteomes" id="UP000724584">
    <property type="component" value="Unassembled WGS sequence"/>
</dbReference>
<evidence type="ECO:0000313" key="1">
    <source>
        <dbReference type="EMBL" id="KAH6637065.1"/>
    </source>
</evidence>
<evidence type="ECO:0000313" key="2">
    <source>
        <dbReference type="Proteomes" id="UP000724584"/>
    </source>
</evidence>
<sequence>MGVDDVSILRFDIQPDRPVGCWKQILNHFPCTRLTSWAYSRAPSVIGCISLQALLAGSKPRGDSAPLRFSTSPPLSQAASMQVSSKNTATTSRKVSQRNDQESVNPGSWPTPGSDGRILPTVLQHAVRHLMPGMTGNISPMKAAFAVIFSVCIESRALQRPNARGLYSWRSFDIGMPAMPPFWFWNIPADKMETEPLGLPSFNLVLFVTSWRNHWLRSPLLVTSQHYRLTTPRQLAPATQDPGPSVRAMLLHEEEMPSCVFSSPHAAGFHAGTTCVFRLPWTRGMWPAAPRTRAGVWLNPSASGGPISIVS</sequence>
<name>A0ACB7PDD1_9PEZI</name>
<organism evidence="1 2">
    <name type="scientific">Chaetomium tenue</name>
    <dbReference type="NCBI Taxonomy" id="1854479"/>
    <lineage>
        <taxon>Eukaryota</taxon>
        <taxon>Fungi</taxon>
        <taxon>Dikarya</taxon>
        <taxon>Ascomycota</taxon>
        <taxon>Pezizomycotina</taxon>
        <taxon>Sordariomycetes</taxon>
        <taxon>Sordariomycetidae</taxon>
        <taxon>Sordariales</taxon>
        <taxon>Chaetomiaceae</taxon>
        <taxon>Chaetomium</taxon>
    </lineage>
</organism>